<dbReference type="PANTHER" id="PTHR35090">
    <property type="entry name" value="DNA-DIRECTED RNA POLYMERASE SUBUNIT I"/>
    <property type="match status" value="1"/>
</dbReference>
<gene>
    <name evidence="2" type="ORF">E9232_001375</name>
</gene>
<dbReference type="InterPro" id="IPR004096">
    <property type="entry name" value="V4R"/>
</dbReference>
<dbReference type="Gene3D" id="3.30.1380.20">
    <property type="entry name" value="Trafficking protein particle complex subunit 3"/>
    <property type="match status" value="1"/>
</dbReference>
<dbReference type="SMART" id="SM00989">
    <property type="entry name" value="V4R"/>
    <property type="match status" value="1"/>
</dbReference>
<dbReference type="InterPro" id="IPR024096">
    <property type="entry name" value="NO_sig/Golgi_transp_ligand-bd"/>
</dbReference>
<name>A0ABU1JJT6_9PROT</name>
<dbReference type="PANTHER" id="PTHR35090:SF1">
    <property type="entry name" value="SLR0144 PROTEIN"/>
    <property type="match status" value="1"/>
</dbReference>
<accession>A0ABU1JJT6</accession>
<dbReference type="Pfam" id="PF19367">
    <property type="entry name" value="DUF5943"/>
    <property type="match status" value="1"/>
</dbReference>
<evidence type="ECO:0000313" key="3">
    <source>
        <dbReference type="Proteomes" id="UP001262410"/>
    </source>
</evidence>
<dbReference type="Pfam" id="PF02830">
    <property type="entry name" value="V4R"/>
    <property type="match status" value="1"/>
</dbReference>
<dbReference type="InterPro" id="IPR045987">
    <property type="entry name" value="DUF5943"/>
</dbReference>
<feature type="domain" description="4-vinyl reductase 4VR" evidence="1">
    <location>
        <begin position="104"/>
        <end position="172"/>
    </location>
</feature>
<organism evidence="2 3">
    <name type="scientific">Inquilinus ginsengisoli</name>
    <dbReference type="NCBI Taxonomy" id="363840"/>
    <lineage>
        <taxon>Bacteria</taxon>
        <taxon>Pseudomonadati</taxon>
        <taxon>Pseudomonadota</taxon>
        <taxon>Alphaproteobacteria</taxon>
        <taxon>Rhodospirillales</taxon>
        <taxon>Rhodospirillaceae</taxon>
        <taxon>Inquilinus</taxon>
    </lineage>
</organism>
<protein>
    <recommendedName>
        <fullName evidence="1">4-vinyl reductase 4VR domain-containing protein</fullName>
    </recommendedName>
</protein>
<dbReference type="Proteomes" id="UP001262410">
    <property type="component" value="Unassembled WGS sequence"/>
</dbReference>
<proteinExistence type="predicted"/>
<dbReference type="SUPFAM" id="SSF111126">
    <property type="entry name" value="Ligand-binding domain in the NO signalling and Golgi transport"/>
    <property type="match status" value="1"/>
</dbReference>
<comment type="caution">
    <text evidence="2">The sequence shown here is derived from an EMBL/GenBank/DDBJ whole genome shotgun (WGS) entry which is preliminary data.</text>
</comment>
<keyword evidence="3" id="KW-1185">Reference proteome</keyword>
<sequence>MTPEIPIDVDPDTGIWRTDDLPMVYLPRHFLVNNHRAVEAAMGIEPYRAILRDATDASAVHWCAVQARSLGLDPEQTVRRYFQRLSQRGWGRFEIEALDAAAGQGRIALSSSIFALEYGPGAGRPVCYMFEGFMTGALRHLLGAAGAGAAIECEETQCAAMGHDHCRFEFGVRKG</sequence>
<dbReference type="EMBL" id="JAVDPW010000002">
    <property type="protein sequence ID" value="MDR6288868.1"/>
    <property type="molecule type" value="Genomic_DNA"/>
</dbReference>
<dbReference type="RefSeq" id="WP_309792951.1">
    <property type="nucleotide sequence ID" value="NZ_JAVDPW010000002.1"/>
</dbReference>
<evidence type="ECO:0000313" key="2">
    <source>
        <dbReference type="EMBL" id="MDR6288868.1"/>
    </source>
</evidence>
<reference evidence="2 3" key="1">
    <citation type="submission" date="2023-07" db="EMBL/GenBank/DDBJ databases">
        <title>Sorghum-associated microbial communities from plants grown in Nebraska, USA.</title>
        <authorList>
            <person name="Schachtman D."/>
        </authorList>
    </citation>
    <scope>NUCLEOTIDE SEQUENCE [LARGE SCALE GENOMIC DNA]</scope>
    <source>
        <strain evidence="2 3">584</strain>
    </source>
</reference>
<evidence type="ECO:0000259" key="1">
    <source>
        <dbReference type="SMART" id="SM00989"/>
    </source>
</evidence>